<sequence length="440" mass="51621">MELKSKTVLVELNNISKIFKKGAWAVKKINLKIYQNEIIVFLGANGSGKSVLASIIANDLAQTSGFIDYYFLQDSVSNSIGVQLRDQNWPSGFFVKDIIELYRNIFEMQDEVWVQTLIEVFEINTFLDKQLAKLSVVNLQMFNLFLAFFHKPELVVVDEISSSIGYNFRNRIFEFFNKYIQNYNGTLIVVSPDHDFIDHYASRVIFLNDGHVIDDKSVVEIASKYNTAVNYIKKMSTEIASKAIKPHPDPFFKPIIKEYNTKLNHFKKQVEKDFNKFEFVKDSIFQIMTENIVFYFEEIEIKITELANDSLEKDNIIGLRKLLKTNIRKSRLELNKLKAFSQKNSQFLKLKQVIKEAKIFIDYLNQKLKAVFRSNQVIFGGNIKTLRSLNSEQKELQFLKQKYIKQELRLIKQERKKYKKTKKIMIKNNFRKESGYEKKS</sequence>
<dbReference type="Gene3D" id="3.40.50.300">
    <property type="entry name" value="P-loop containing nucleotide triphosphate hydrolases"/>
    <property type="match status" value="1"/>
</dbReference>
<dbReference type="PANTHER" id="PTHR43038">
    <property type="entry name" value="ATP-BINDING CASSETTE, SUB-FAMILY H, MEMBER 1"/>
    <property type="match status" value="1"/>
</dbReference>
<dbReference type="InterPro" id="IPR027417">
    <property type="entry name" value="P-loop_NTPase"/>
</dbReference>
<dbReference type="SMART" id="SM00382">
    <property type="entry name" value="AAA"/>
    <property type="match status" value="1"/>
</dbReference>
<evidence type="ECO:0000256" key="2">
    <source>
        <dbReference type="ARBA" id="ARBA00022840"/>
    </source>
</evidence>
<accession>W6A9Z8</accession>
<keyword evidence="3" id="KW-0175">Coiled coil</keyword>
<dbReference type="OrthoDB" id="388394at2"/>
<dbReference type="STRING" id="1276257.SSABA_v1c05990"/>
<dbReference type="EMBL" id="CP006934">
    <property type="protein sequence ID" value="AHI54003.1"/>
    <property type="molecule type" value="Genomic_DNA"/>
</dbReference>
<dbReference type="InterPro" id="IPR003439">
    <property type="entry name" value="ABC_transporter-like_ATP-bd"/>
</dbReference>
<evidence type="ECO:0000256" key="1">
    <source>
        <dbReference type="ARBA" id="ARBA00022741"/>
    </source>
</evidence>
<dbReference type="RefSeq" id="WP_025251142.1">
    <property type="nucleotide sequence ID" value="NZ_CP006934.1"/>
</dbReference>
<evidence type="ECO:0000313" key="5">
    <source>
        <dbReference type="EMBL" id="AHI54003.1"/>
    </source>
</evidence>
<dbReference type="PATRIC" id="fig|1276257.3.peg.611"/>
<evidence type="ECO:0000256" key="3">
    <source>
        <dbReference type="SAM" id="Coils"/>
    </source>
</evidence>
<keyword evidence="6" id="KW-1185">Reference proteome</keyword>
<feature type="coiled-coil region" evidence="3">
    <location>
        <begin position="389"/>
        <end position="416"/>
    </location>
</feature>
<dbReference type="HOGENOM" id="CLU_642361_0_0_14"/>
<keyword evidence="2 5" id="KW-0067">ATP-binding</keyword>
<name>W6A9Z8_9MOLU</name>
<feature type="domain" description="ABC transporter" evidence="4">
    <location>
        <begin position="10"/>
        <end position="234"/>
    </location>
</feature>
<dbReference type="AlphaFoldDB" id="W6A9Z8"/>
<dbReference type="InterPro" id="IPR003593">
    <property type="entry name" value="AAA+_ATPase"/>
</dbReference>
<dbReference type="SUPFAM" id="SSF52540">
    <property type="entry name" value="P-loop containing nucleoside triphosphate hydrolases"/>
    <property type="match status" value="1"/>
</dbReference>
<dbReference type="GO" id="GO:0005524">
    <property type="term" value="F:ATP binding"/>
    <property type="evidence" value="ECO:0007669"/>
    <property type="project" value="UniProtKB-KW"/>
</dbReference>
<protein>
    <submittedName>
        <fullName evidence="5">ABC transporter ATP-binding protein</fullName>
    </submittedName>
</protein>
<dbReference type="PANTHER" id="PTHR43038:SF3">
    <property type="entry name" value="ABC TRANSPORTER G FAMILY MEMBER 20 ISOFORM X1"/>
    <property type="match status" value="1"/>
</dbReference>
<reference evidence="5 6" key="1">
    <citation type="journal article" date="2014" name="Genome Biol. Evol.">
        <title>Molecular evolution of the substrate utilization strategies and putative virulence factors in mosquito-associated Spiroplasma species.</title>
        <authorList>
            <person name="Chang T.H."/>
            <person name="Lo W.S."/>
            <person name="Ku C."/>
            <person name="Chen L.L."/>
            <person name="Kuo C.H."/>
        </authorList>
    </citation>
    <scope>NUCLEOTIDE SEQUENCE [LARGE SCALE GENOMIC DNA]</scope>
    <source>
        <strain evidence="5">Ar-1343</strain>
    </source>
</reference>
<keyword evidence="1" id="KW-0547">Nucleotide-binding</keyword>
<gene>
    <name evidence="5" type="ORF">SSABA_v1c05990</name>
</gene>
<evidence type="ECO:0000259" key="4">
    <source>
        <dbReference type="PROSITE" id="PS50893"/>
    </source>
</evidence>
<dbReference type="Pfam" id="PF00005">
    <property type="entry name" value="ABC_tran"/>
    <property type="match status" value="1"/>
</dbReference>
<evidence type="ECO:0000313" key="6">
    <source>
        <dbReference type="Proteomes" id="UP000019265"/>
    </source>
</evidence>
<organism evidence="5 6">
    <name type="scientific">Spiroplasma sabaudiense Ar-1343</name>
    <dbReference type="NCBI Taxonomy" id="1276257"/>
    <lineage>
        <taxon>Bacteria</taxon>
        <taxon>Bacillati</taxon>
        <taxon>Mycoplasmatota</taxon>
        <taxon>Mollicutes</taxon>
        <taxon>Entomoplasmatales</taxon>
        <taxon>Spiroplasmataceae</taxon>
        <taxon>Spiroplasma</taxon>
    </lineage>
</organism>
<dbReference type="Proteomes" id="UP000019265">
    <property type="component" value="Chromosome"/>
</dbReference>
<dbReference type="PROSITE" id="PS50893">
    <property type="entry name" value="ABC_TRANSPORTER_2"/>
    <property type="match status" value="1"/>
</dbReference>
<dbReference type="KEGG" id="ssab:SSABA_v1c05990"/>
<dbReference type="GO" id="GO:0016887">
    <property type="term" value="F:ATP hydrolysis activity"/>
    <property type="evidence" value="ECO:0007669"/>
    <property type="project" value="InterPro"/>
</dbReference>
<proteinExistence type="predicted"/>
<dbReference type="eggNOG" id="COG1131">
    <property type="taxonomic scope" value="Bacteria"/>
</dbReference>